<dbReference type="NCBIfam" id="TIGR00103">
    <property type="entry name" value="DNA_YbaB_EbfC"/>
    <property type="match status" value="1"/>
</dbReference>
<dbReference type="InterPro" id="IPR004401">
    <property type="entry name" value="YbaB/EbfC"/>
</dbReference>
<dbReference type="SUPFAM" id="SSF82607">
    <property type="entry name" value="YbaB-like"/>
    <property type="match status" value="1"/>
</dbReference>
<dbReference type="Pfam" id="PF02575">
    <property type="entry name" value="YbaB_DNA_bd"/>
    <property type="match status" value="1"/>
</dbReference>
<accession>A0A0E3UUG0</accession>
<evidence type="ECO:0000313" key="4">
    <source>
        <dbReference type="Proteomes" id="UP000033103"/>
    </source>
</evidence>
<comment type="subcellular location">
    <subcellularLocation>
        <location evidence="2">Cytoplasm</location>
        <location evidence="2">Nucleoid</location>
    </subcellularLocation>
</comment>
<dbReference type="HOGENOM" id="CLU_140930_2_0_0"/>
<keyword evidence="2" id="KW-0963">Cytoplasm</keyword>
<dbReference type="GO" id="GO:0043590">
    <property type="term" value="C:bacterial nucleoid"/>
    <property type="evidence" value="ECO:0007669"/>
    <property type="project" value="UniProtKB-UniRule"/>
</dbReference>
<dbReference type="PATRIC" id="fig|1069640.6.peg.293"/>
<dbReference type="PIRSF" id="PIRSF004555">
    <property type="entry name" value="UCP004555"/>
    <property type="match status" value="1"/>
</dbReference>
<keyword evidence="1 2" id="KW-0238">DNA-binding</keyword>
<evidence type="ECO:0000313" key="3">
    <source>
        <dbReference type="EMBL" id="AKC95253.1"/>
    </source>
</evidence>
<dbReference type="GO" id="GO:0005829">
    <property type="term" value="C:cytosol"/>
    <property type="evidence" value="ECO:0007669"/>
    <property type="project" value="TreeGrafter"/>
</dbReference>
<dbReference type="HAMAP" id="MF_00274">
    <property type="entry name" value="DNA_YbaB_EbfC"/>
    <property type="match status" value="1"/>
</dbReference>
<name>A0A0E3UUG0_9FUSO</name>
<comment type="subunit">
    <text evidence="2">Homodimer.</text>
</comment>
<reference evidence="3 4" key="1">
    <citation type="journal article" date="2012" name="BMC Genomics">
        <title>Genomic sequence analysis and characterization of Sneathia amnii sp. nov.</title>
        <authorList>
            <consortium name="Vaginal Microbiome Consortium (additional members)"/>
            <person name="Harwich M.D.Jr."/>
            <person name="Serrano M.G."/>
            <person name="Fettweis J.M."/>
            <person name="Alves J.M."/>
            <person name="Reimers M.A."/>
            <person name="Buck G.A."/>
            <person name="Jefferson K.K."/>
        </authorList>
    </citation>
    <scope>NUCLEOTIDE SEQUENCE [LARGE SCALE GENOMIC DNA]</scope>
    <source>
        <strain evidence="3 4">SN35</strain>
    </source>
</reference>
<dbReference type="Gene3D" id="3.30.1310.10">
    <property type="entry name" value="Nucleoid-associated protein YbaB-like domain"/>
    <property type="match status" value="1"/>
</dbReference>
<comment type="function">
    <text evidence="2">Binds to DNA and alters its conformation. May be involved in regulation of gene expression, nucleoid organization and DNA protection.</text>
</comment>
<dbReference type="OrthoDB" id="9795263at2"/>
<proteinExistence type="inferred from homology"/>
<evidence type="ECO:0000256" key="1">
    <source>
        <dbReference type="ARBA" id="ARBA00023125"/>
    </source>
</evidence>
<dbReference type="EMBL" id="CP011280">
    <property type="protein sequence ID" value="AKC95253.1"/>
    <property type="molecule type" value="Genomic_DNA"/>
</dbReference>
<sequence>MVRKIKSAGSSTSQVDIIKRAKQMQEAMLQIQDDLKDKIIEHSVAGGQIVVKANGQKELVDIKISKEILEEAVSEKDASELENLILTAIKEVTAKADALAESEMETVTGGLKIPGLF</sequence>
<dbReference type="GO" id="GO:0003677">
    <property type="term" value="F:DNA binding"/>
    <property type="evidence" value="ECO:0007669"/>
    <property type="project" value="UniProtKB-UniRule"/>
</dbReference>
<dbReference type="STRING" id="187101.VC03_01530"/>
<dbReference type="RefSeq" id="WP_046328359.1">
    <property type="nucleotide sequence ID" value="NZ_CAUPIC010000001.1"/>
</dbReference>
<dbReference type="PANTHER" id="PTHR33449:SF1">
    <property type="entry name" value="NUCLEOID-ASSOCIATED PROTEIN YBAB"/>
    <property type="match status" value="1"/>
</dbReference>
<dbReference type="AlphaFoldDB" id="A0A0E3UUG0"/>
<dbReference type="InterPro" id="IPR036894">
    <property type="entry name" value="YbaB-like_sf"/>
</dbReference>
<dbReference type="Proteomes" id="UP000033103">
    <property type="component" value="Chromosome"/>
</dbReference>
<comment type="similarity">
    <text evidence="2">Belongs to the YbaB/EbfC family.</text>
</comment>
<dbReference type="KEGG" id="sns:VC03_01530"/>
<evidence type="ECO:0000256" key="2">
    <source>
        <dbReference type="HAMAP-Rule" id="MF_00274"/>
    </source>
</evidence>
<protein>
    <recommendedName>
        <fullName evidence="2">Nucleoid-associated protein VC03_01530</fullName>
    </recommendedName>
</protein>
<keyword evidence="4" id="KW-1185">Reference proteome</keyword>
<dbReference type="PANTHER" id="PTHR33449">
    <property type="entry name" value="NUCLEOID-ASSOCIATED PROTEIN YBAB"/>
    <property type="match status" value="1"/>
</dbReference>
<gene>
    <name evidence="3" type="ORF">VC03_01530</name>
</gene>
<organism evidence="3 4">
    <name type="scientific">Sneathia vaginalis</name>
    <dbReference type="NCBI Taxonomy" id="187101"/>
    <lineage>
        <taxon>Bacteria</taxon>
        <taxon>Fusobacteriati</taxon>
        <taxon>Fusobacteriota</taxon>
        <taxon>Fusobacteriia</taxon>
        <taxon>Fusobacteriales</taxon>
        <taxon>Leptotrichiaceae</taxon>
        <taxon>Sneathia</taxon>
    </lineage>
</organism>